<dbReference type="InterPro" id="IPR011990">
    <property type="entry name" value="TPR-like_helical_dom_sf"/>
</dbReference>
<accession>A0A397UNV0</accession>
<sequence>MGDITLFNGLVLPTAWNIDDESQFVSIDSSGLKILMVIICANNPISSQCGLFYLEIEILNEGKNGGKLYGLTFTVGDTIGCYLNFRNDDKMIFYTKNGINLGIACYLPNNLDDLKNNLYPCIGLRSQGAYVEANFGRKKFKYLSKFYLTLNFGAQLKFIITINVSLWIAMTNDHISKELWEACWINSKPFDQYVDELKNKSNDTLALMSRGKAYLIIGKYEEAYAVLTRLLEIESENIIALKY</sequence>
<dbReference type="SUPFAM" id="SSF48452">
    <property type="entry name" value="TPR-like"/>
    <property type="match status" value="1"/>
</dbReference>
<feature type="repeat" description="TPR" evidence="1">
    <location>
        <begin position="204"/>
        <end position="237"/>
    </location>
</feature>
<feature type="domain" description="SPRY" evidence="2">
    <location>
        <begin position="64"/>
        <end position="137"/>
    </location>
</feature>
<feature type="non-terminal residue" evidence="3">
    <location>
        <position position="243"/>
    </location>
</feature>
<dbReference type="SUPFAM" id="SSF49899">
    <property type="entry name" value="Concanavalin A-like lectins/glucanases"/>
    <property type="match status" value="1"/>
</dbReference>
<evidence type="ECO:0000259" key="2">
    <source>
        <dbReference type="Pfam" id="PF00622"/>
    </source>
</evidence>
<dbReference type="Pfam" id="PF00622">
    <property type="entry name" value="SPRY"/>
    <property type="match status" value="1"/>
</dbReference>
<dbReference type="Proteomes" id="UP000266673">
    <property type="component" value="Unassembled WGS sequence"/>
</dbReference>
<proteinExistence type="predicted"/>
<dbReference type="InterPro" id="IPR003877">
    <property type="entry name" value="SPRY_dom"/>
</dbReference>
<dbReference type="PROSITE" id="PS50005">
    <property type="entry name" value="TPR"/>
    <property type="match status" value="1"/>
</dbReference>
<evidence type="ECO:0000313" key="4">
    <source>
        <dbReference type="Proteomes" id="UP000266673"/>
    </source>
</evidence>
<dbReference type="Gene3D" id="2.60.120.920">
    <property type="match status" value="2"/>
</dbReference>
<dbReference type="InterPro" id="IPR013320">
    <property type="entry name" value="ConA-like_dom_sf"/>
</dbReference>
<dbReference type="InterPro" id="IPR043136">
    <property type="entry name" value="B30.2/SPRY_sf"/>
</dbReference>
<dbReference type="AlphaFoldDB" id="A0A397UNV0"/>
<gene>
    <name evidence="3" type="ORF">C2G38_2206228</name>
</gene>
<keyword evidence="1" id="KW-0802">TPR repeat</keyword>
<keyword evidence="4" id="KW-1185">Reference proteome</keyword>
<reference evidence="3 4" key="1">
    <citation type="submission" date="2018-06" db="EMBL/GenBank/DDBJ databases">
        <title>Comparative genomics reveals the genomic features of Rhizophagus irregularis, R. cerebriforme, R. diaphanum and Gigaspora rosea, and their symbiotic lifestyle signature.</title>
        <authorList>
            <person name="Morin E."/>
            <person name="San Clemente H."/>
            <person name="Chen E.C.H."/>
            <person name="De La Providencia I."/>
            <person name="Hainaut M."/>
            <person name="Kuo A."/>
            <person name="Kohler A."/>
            <person name="Murat C."/>
            <person name="Tang N."/>
            <person name="Roy S."/>
            <person name="Loubradou J."/>
            <person name="Henrissat B."/>
            <person name="Grigoriev I.V."/>
            <person name="Corradi N."/>
            <person name="Roux C."/>
            <person name="Martin F.M."/>
        </authorList>
    </citation>
    <scope>NUCLEOTIDE SEQUENCE [LARGE SCALE GENOMIC DNA]</scope>
    <source>
        <strain evidence="3 4">DAOM 194757</strain>
    </source>
</reference>
<evidence type="ECO:0000313" key="3">
    <source>
        <dbReference type="EMBL" id="RIB10399.1"/>
    </source>
</evidence>
<comment type="caution">
    <text evidence="3">The sequence shown here is derived from an EMBL/GenBank/DDBJ whole genome shotgun (WGS) entry which is preliminary data.</text>
</comment>
<dbReference type="OrthoDB" id="25503at2759"/>
<protein>
    <recommendedName>
        <fullName evidence="2">SPRY domain-containing protein</fullName>
    </recommendedName>
</protein>
<dbReference type="InterPro" id="IPR019734">
    <property type="entry name" value="TPR_rpt"/>
</dbReference>
<name>A0A397UNV0_9GLOM</name>
<evidence type="ECO:0000256" key="1">
    <source>
        <dbReference type="PROSITE-ProRule" id="PRU00339"/>
    </source>
</evidence>
<dbReference type="Gene3D" id="1.25.40.10">
    <property type="entry name" value="Tetratricopeptide repeat domain"/>
    <property type="match status" value="1"/>
</dbReference>
<dbReference type="EMBL" id="QKWP01001255">
    <property type="protein sequence ID" value="RIB10399.1"/>
    <property type="molecule type" value="Genomic_DNA"/>
</dbReference>
<organism evidence="3 4">
    <name type="scientific">Gigaspora rosea</name>
    <dbReference type="NCBI Taxonomy" id="44941"/>
    <lineage>
        <taxon>Eukaryota</taxon>
        <taxon>Fungi</taxon>
        <taxon>Fungi incertae sedis</taxon>
        <taxon>Mucoromycota</taxon>
        <taxon>Glomeromycotina</taxon>
        <taxon>Glomeromycetes</taxon>
        <taxon>Diversisporales</taxon>
        <taxon>Gigasporaceae</taxon>
        <taxon>Gigaspora</taxon>
    </lineage>
</organism>